<dbReference type="InterPro" id="IPR033248">
    <property type="entry name" value="Transketolase_C"/>
</dbReference>
<evidence type="ECO:0000256" key="3">
    <source>
        <dbReference type="ARBA" id="ARBA00023052"/>
    </source>
</evidence>
<organism evidence="5 6">
    <name type="scientific">Candidatus Sungiibacteriota bacterium</name>
    <dbReference type="NCBI Taxonomy" id="2750080"/>
    <lineage>
        <taxon>Bacteria</taxon>
        <taxon>Candidatus Sungiibacteriota</taxon>
    </lineage>
</organism>
<keyword evidence="3" id="KW-0786">Thiamine pyrophosphate</keyword>
<dbReference type="InterPro" id="IPR009014">
    <property type="entry name" value="Transketo_C/PFOR_II"/>
</dbReference>
<dbReference type="Gene3D" id="3.40.50.970">
    <property type="match status" value="2"/>
</dbReference>
<dbReference type="Proteomes" id="UP000595618">
    <property type="component" value="Chromosome"/>
</dbReference>
<dbReference type="PANTHER" id="PTHR43257:SF2">
    <property type="entry name" value="PYRUVATE DEHYDROGENASE E1 COMPONENT SUBUNIT BETA"/>
    <property type="match status" value="1"/>
</dbReference>
<evidence type="ECO:0000313" key="5">
    <source>
        <dbReference type="EMBL" id="QQG44911.1"/>
    </source>
</evidence>
<dbReference type="SUPFAM" id="SSF52922">
    <property type="entry name" value="TK C-terminal domain-like"/>
    <property type="match status" value="1"/>
</dbReference>
<name>A0A7T5UQ82_9BACT</name>
<dbReference type="PANTHER" id="PTHR43257">
    <property type="entry name" value="PYRUVATE DEHYDROGENASE E1 COMPONENT BETA SUBUNIT"/>
    <property type="match status" value="1"/>
</dbReference>
<dbReference type="SUPFAM" id="SSF52518">
    <property type="entry name" value="Thiamin diphosphate-binding fold (THDP-binding)"/>
    <property type="match status" value="2"/>
</dbReference>
<accession>A0A7T5UQ82</accession>
<dbReference type="Gene3D" id="3.40.50.920">
    <property type="match status" value="1"/>
</dbReference>
<evidence type="ECO:0000256" key="1">
    <source>
        <dbReference type="ARBA" id="ARBA00001964"/>
    </source>
</evidence>
<dbReference type="Pfam" id="PF00676">
    <property type="entry name" value="E1_dh"/>
    <property type="match status" value="1"/>
</dbReference>
<gene>
    <name evidence="5" type="ORF">HYW89_02760</name>
</gene>
<dbReference type="GO" id="GO:0016624">
    <property type="term" value="F:oxidoreductase activity, acting on the aldehyde or oxo group of donors, disulfide as acceptor"/>
    <property type="evidence" value="ECO:0007669"/>
    <property type="project" value="InterPro"/>
</dbReference>
<dbReference type="InterPro" id="IPR001017">
    <property type="entry name" value="DH_E1"/>
</dbReference>
<dbReference type="AlphaFoldDB" id="A0A7T5UQ82"/>
<dbReference type="EMBL" id="CP066690">
    <property type="protein sequence ID" value="QQG44911.1"/>
    <property type="molecule type" value="Genomic_DNA"/>
</dbReference>
<sequence>MGNPHEELPMVQILAPDGSVTDRDLLRKFWPDGETLHKIYRDMLNMRQLGICGMEEGTRPPNDREPLMTIYISPEGEEAALASVYALKRGDRILYYARSHEVAYARRISIPIIFDLFFGVPNPEIIKISLEKKVDPPYGVVGTNMPLAVGIALAPKIIGEKEPVVATYFGDGATATADFATALNWAARFRTQVLFLCLNNGIAIATPTELQGAVPILQKARGFGLNAIRVDGRDPIAVYAITKKMRAWIEENKRPALIELMVDRRAKHTNRAPGLQLTKEEEAALKKQLDERDAIRRTSTFLLSPSAEELLGIHWTESEDVELRRMTTAYVREEAENSYKRLAEALKNGKGKAIVDRGASLVRSARKVSDADAISKMRVEPEVIENATGGDALRFALYDSTMRDRRVFMLAQDGGALGGVHLITALPTDYIKKHLPDYASMAGHKFFPLQKIAGDKRCIDAPLDERGIVAVATGAAMYGLKPVIEIQFSGFATIACEKIIEAADIYLLHGEELHLVVRLPDGGGNYMAKHRECLVPHFLNTPGLNMVYPSTVQDLYDMLSAAVLTTGEPVLFFEHKELYNNIRGRLVRRPPEKSVKEFGHRIAHKGKNVTIATFGAMVHTAIEAAEAVKADGISVEVIDLRVLSPFNPDMLIESVNKTGRLITAEECPRQGGIGAEIVAAVSESEYTYRPKSQPTRVAAPFGPHPPGAFWKYYTPQKDAIITAIRKSVNTPWLTPTAGSRNLF</sequence>
<feature type="domain" description="Transketolase-like pyrimidine-binding" evidence="4">
    <location>
        <begin position="387"/>
        <end position="581"/>
    </location>
</feature>
<evidence type="ECO:0000256" key="2">
    <source>
        <dbReference type="ARBA" id="ARBA00023002"/>
    </source>
</evidence>
<evidence type="ECO:0000259" key="4">
    <source>
        <dbReference type="SMART" id="SM00861"/>
    </source>
</evidence>
<keyword evidence="2" id="KW-0560">Oxidoreductase</keyword>
<dbReference type="InterPro" id="IPR005475">
    <property type="entry name" value="Transketolase-like_Pyr-bd"/>
</dbReference>
<dbReference type="Pfam" id="PF02780">
    <property type="entry name" value="Transketolase_C"/>
    <property type="match status" value="1"/>
</dbReference>
<comment type="cofactor">
    <cofactor evidence="1">
        <name>thiamine diphosphate</name>
        <dbReference type="ChEBI" id="CHEBI:58937"/>
    </cofactor>
</comment>
<dbReference type="Pfam" id="PF02779">
    <property type="entry name" value="Transket_pyr"/>
    <property type="match status" value="1"/>
</dbReference>
<protein>
    <recommendedName>
        <fullName evidence="4">Transketolase-like pyrimidine-binding domain-containing protein</fullName>
    </recommendedName>
</protein>
<dbReference type="SMART" id="SM00861">
    <property type="entry name" value="Transket_pyr"/>
    <property type="match status" value="1"/>
</dbReference>
<reference evidence="5 6" key="1">
    <citation type="submission" date="2020-07" db="EMBL/GenBank/DDBJ databases">
        <title>Huge and variable diversity of episymbiotic CPR bacteria and DPANN archaea in groundwater ecosystems.</title>
        <authorList>
            <person name="He C.Y."/>
            <person name="Keren R."/>
            <person name="Whittaker M."/>
            <person name="Farag I.F."/>
            <person name="Doudna J."/>
            <person name="Cate J.H.D."/>
            <person name="Banfield J.F."/>
        </authorList>
    </citation>
    <scope>NUCLEOTIDE SEQUENCE [LARGE SCALE GENOMIC DNA]</scope>
    <source>
        <strain evidence="5">NC_groundwater_541_Ag_S-0.1um_46_50</strain>
    </source>
</reference>
<proteinExistence type="predicted"/>
<dbReference type="InterPro" id="IPR029061">
    <property type="entry name" value="THDP-binding"/>
</dbReference>
<evidence type="ECO:0000313" key="6">
    <source>
        <dbReference type="Proteomes" id="UP000595618"/>
    </source>
</evidence>